<dbReference type="AlphaFoldDB" id="A0A839GRA3"/>
<evidence type="ECO:0000256" key="6">
    <source>
        <dbReference type="ARBA" id="ARBA00023136"/>
    </source>
</evidence>
<keyword evidence="7" id="KW-0813">Transport</keyword>
<keyword evidence="4 7" id="KW-0812">Transmembrane</keyword>
<keyword evidence="5" id="KW-1133">Transmembrane helix</keyword>
<keyword evidence="7" id="KW-0653">Protein transport</keyword>
<dbReference type="Gene3D" id="3.30.420.270">
    <property type="match status" value="1"/>
</dbReference>
<dbReference type="GO" id="GO:0005886">
    <property type="term" value="C:plasma membrane"/>
    <property type="evidence" value="ECO:0007669"/>
    <property type="project" value="UniProtKB-SubCell"/>
</dbReference>
<accession>A0A839GRA3</accession>
<dbReference type="InterPro" id="IPR003400">
    <property type="entry name" value="ExbD"/>
</dbReference>
<dbReference type="PANTHER" id="PTHR30558:SF7">
    <property type="entry name" value="TOL-PAL SYSTEM PROTEIN TOLR"/>
    <property type="match status" value="1"/>
</dbReference>
<dbReference type="EMBL" id="JACJIQ010000007">
    <property type="protein sequence ID" value="MBA9077417.1"/>
    <property type="molecule type" value="Genomic_DNA"/>
</dbReference>
<comment type="similarity">
    <text evidence="2 7">Belongs to the ExbD/TolR family.</text>
</comment>
<dbReference type="GO" id="GO:0022857">
    <property type="term" value="F:transmembrane transporter activity"/>
    <property type="evidence" value="ECO:0007669"/>
    <property type="project" value="InterPro"/>
</dbReference>
<dbReference type="Proteomes" id="UP000563094">
    <property type="component" value="Unassembled WGS sequence"/>
</dbReference>
<evidence type="ECO:0000256" key="1">
    <source>
        <dbReference type="ARBA" id="ARBA00004162"/>
    </source>
</evidence>
<organism evidence="8 9">
    <name type="scientific">Rufibacter quisquiliarum</name>
    <dbReference type="NCBI Taxonomy" id="1549639"/>
    <lineage>
        <taxon>Bacteria</taxon>
        <taxon>Pseudomonadati</taxon>
        <taxon>Bacteroidota</taxon>
        <taxon>Cytophagia</taxon>
        <taxon>Cytophagales</taxon>
        <taxon>Hymenobacteraceae</taxon>
        <taxon>Rufibacter</taxon>
    </lineage>
</organism>
<gene>
    <name evidence="8" type="ORF">FHS90_002130</name>
</gene>
<proteinExistence type="inferred from homology"/>
<dbReference type="PANTHER" id="PTHR30558">
    <property type="entry name" value="EXBD MEMBRANE COMPONENT OF PMF-DRIVEN MACROMOLECULE IMPORT SYSTEM"/>
    <property type="match status" value="1"/>
</dbReference>
<dbReference type="Pfam" id="PF02472">
    <property type="entry name" value="ExbD"/>
    <property type="match status" value="1"/>
</dbReference>
<evidence type="ECO:0000256" key="5">
    <source>
        <dbReference type="ARBA" id="ARBA00022989"/>
    </source>
</evidence>
<reference evidence="8 9" key="1">
    <citation type="submission" date="2020-08" db="EMBL/GenBank/DDBJ databases">
        <title>Genomic Encyclopedia of Type Strains, Phase IV (KMG-IV): sequencing the most valuable type-strain genomes for metagenomic binning, comparative biology and taxonomic classification.</title>
        <authorList>
            <person name="Goeker M."/>
        </authorList>
    </citation>
    <scope>NUCLEOTIDE SEQUENCE [LARGE SCALE GENOMIC DNA]</scope>
    <source>
        <strain evidence="8 9">DSM 29854</strain>
    </source>
</reference>
<evidence type="ECO:0000313" key="9">
    <source>
        <dbReference type="Proteomes" id="UP000563094"/>
    </source>
</evidence>
<evidence type="ECO:0000256" key="2">
    <source>
        <dbReference type="ARBA" id="ARBA00005811"/>
    </source>
</evidence>
<dbReference type="RefSeq" id="WP_066835822.1">
    <property type="nucleotide sequence ID" value="NZ_JACJIQ010000007.1"/>
</dbReference>
<evidence type="ECO:0000256" key="7">
    <source>
        <dbReference type="RuleBase" id="RU003879"/>
    </source>
</evidence>
<comment type="caution">
    <text evidence="8">The sequence shown here is derived from an EMBL/GenBank/DDBJ whole genome shotgun (WGS) entry which is preliminary data.</text>
</comment>
<evidence type="ECO:0000313" key="8">
    <source>
        <dbReference type="EMBL" id="MBA9077417.1"/>
    </source>
</evidence>
<keyword evidence="6" id="KW-0472">Membrane</keyword>
<comment type="subcellular location">
    <subcellularLocation>
        <location evidence="1">Cell membrane</location>
        <topology evidence="1">Single-pass membrane protein</topology>
    </subcellularLocation>
    <subcellularLocation>
        <location evidence="7">Cell membrane</location>
        <topology evidence="7">Single-pass type II membrane protein</topology>
    </subcellularLocation>
</comment>
<sequence>MNLRSKNKVNPDFNMSSMTDIIFLLLIFFMLTSSFVTPTGMPVSLPSSASTSIVMEKTNVTITKDLQYFLNDQPTSLEALPAALEQALSGTEQGQGVVVLNVDKSVPVEYFVKVAGMAAKLNAKISIAAEQAE</sequence>
<dbReference type="GO" id="GO:0015031">
    <property type="term" value="P:protein transport"/>
    <property type="evidence" value="ECO:0007669"/>
    <property type="project" value="UniProtKB-KW"/>
</dbReference>
<keyword evidence="9" id="KW-1185">Reference proteome</keyword>
<protein>
    <submittedName>
        <fullName evidence="8">Biopolymer transport protein ExbD</fullName>
    </submittedName>
</protein>
<evidence type="ECO:0000256" key="4">
    <source>
        <dbReference type="ARBA" id="ARBA00022692"/>
    </source>
</evidence>
<evidence type="ECO:0000256" key="3">
    <source>
        <dbReference type="ARBA" id="ARBA00022475"/>
    </source>
</evidence>
<name>A0A839GRA3_9BACT</name>
<keyword evidence="3" id="KW-1003">Cell membrane</keyword>